<name>A0ABU7XK07_9HYPH</name>
<dbReference type="Proteomes" id="UP001350748">
    <property type="component" value="Unassembled WGS sequence"/>
</dbReference>
<keyword evidence="3" id="KW-1185">Reference proteome</keyword>
<organism evidence="2 3">
    <name type="scientific">Methylocystis borbori</name>
    <dbReference type="NCBI Taxonomy" id="3118750"/>
    <lineage>
        <taxon>Bacteria</taxon>
        <taxon>Pseudomonadati</taxon>
        <taxon>Pseudomonadota</taxon>
        <taxon>Alphaproteobacteria</taxon>
        <taxon>Hyphomicrobiales</taxon>
        <taxon>Methylocystaceae</taxon>
        <taxon>Methylocystis</taxon>
    </lineage>
</organism>
<gene>
    <name evidence="2" type="ORF">V3H18_14360</name>
</gene>
<feature type="signal peptide" evidence="1">
    <location>
        <begin position="1"/>
        <end position="23"/>
    </location>
</feature>
<dbReference type="EMBL" id="JAZHYN010000054">
    <property type="protein sequence ID" value="MEF3367716.1"/>
    <property type="molecule type" value="Genomic_DNA"/>
</dbReference>
<evidence type="ECO:0000313" key="2">
    <source>
        <dbReference type="EMBL" id="MEF3367716.1"/>
    </source>
</evidence>
<evidence type="ECO:0000313" key="3">
    <source>
        <dbReference type="Proteomes" id="UP001350748"/>
    </source>
</evidence>
<accession>A0ABU7XK07</accession>
<comment type="caution">
    <text evidence="2">The sequence shown here is derived from an EMBL/GenBank/DDBJ whole genome shotgun (WGS) entry which is preliminary data.</text>
</comment>
<reference evidence="2 3" key="1">
    <citation type="submission" date="2024-02" db="EMBL/GenBank/DDBJ databases">
        <authorList>
            <person name="Grouzdev D."/>
        </authorList>
    </citation>
    <scope>NUCLEOTIDE SEQUENCE [LARGE SCALE GENOMIC DNA]</scope>
    <source>
        <strain evidence="2 3">9N</strain>
    </source>
</reference>
<dbReference type="RefSeq" id="WP_332082757.1">
    <property type="nucleotide sequence ID" value="NZ_JAZHYN010000054.1"/>
</dbReference>
<protein>
    <recommendedName>
        <fullName evidence="4">DUF3617 family protein</fullName>
    </recommendedName>
</protein>
<evidence type="ECO:0008006" key="4">
    <source>
        <dbReference type="Google" id="ProtNLM"/>
    </source>
</evidence>
<proteinExistence type="predicted"/>
<evidence type="ECO:0000256" key="1">
    <source>
        <dbReference type="SAM" id="SignalP"/>
    </source>
</evidence>
<sequence length="187" mass="19925">MKMKQGFGVAATLLAAMTAVALAEAPRAGCYERVYDADHLKTHRGQFVRHARLKLGPTSVPKSEGGANPPVADAILQIWAGTQRTSFDSLGVCWAEGESLVCNGSDSAAETRACKTKAPGLRFCRIEGAHDGRFRIEARPEGLAVKVVELLELPQTGSDAGPFLYLSPADAENRDFILKAAPAKACE</sequence>
<keyword evidence="1" id="KW-0732">Signal</keyword>
<feature type="chain" id="PRO_5047535308" description="DUF3617 family protein" evidence="1">
    <location>
        <begin position="24"/>
        <end position="187"/>
    </location>
</feature>